<dbReference type="EMBL" id="FZOD01000009">
    <property type="protein sequence ID" value="SNS42429.1"/>
    <property type="molecule type" value="Genomic_DNA"/>
</dbReference>
<accession>A0A239ED39</accession>
<dbReference type="AlphaFoldDB" id="A0A239ED39"/>
<organism evidence="2 3">
    <name type="scientific">Streptosporangium subroseum</name>
    <dbReference type="NCBI Taxonomy" id="106412"/>
    <lineage>
        <taxon>Bacteria</taxon>
        <taxon>Bacillati</taxon>
        <taxon>Actinomycetota</taxon>
        <taxon>Actinomycetes</taxon>
        <taxon>Streptosporangiales</taxon>
        <taxon>Streptosporangiaceae</taxon>
        <taxon>Streptosporangium</taxon>
    </lineage>
</organism>
<keyword evidence="3" id="KW-1185">Reference proteome</keyword>
<keyword evidence="1" id="KW-0472">Membrane</keyword>
<evidence type="ECO:0000313" key="3">
    <source>
        <dbReference type="Proteomes" id="UP000198282"/>
    </source>
</evidence>
<keyword evidence="1" id="KW-1133">Transmembrane helix</keyword>
<name>A0A239ED39_9ACTN</name>
<keyword evidence="1" id="KW-0812">Transmembrane</keyword>
<gene>
    <name evidence="2" type="ORF">SAMN05216276_100979</name>
</gene>
<protein>
    <submittedName>
        <fullName evidence="2">Uncharacterized protein</fullName>
    </submittedName>
</protein>
<dbReference type="OrthoDB" id="5191668at2"/>
<feature type="transmembrane region" description="Helical" evidence="1">
    <location>
        <begin position="62"/>
        <end position="80"/>
    </location>
</feature>
<reference evidence="2 3" key="1">
    <citation type="submission" date="2017-06" db="EMBL/GenBank/DDBJ databases">
        <authorList>
            <person name="Kim H.J."/>
            <person name="Triplett B.A."/>
        </authorList>
    </citation>
    <scope>NUCLEOTIDE SEQUENCE [LARGE SCALE GENOMIC DNA]</scope>
    <source>
        <strain evidence="2 3">CGMCC 4.2132</strain>
    </source>
</reference>
<feature type="transmembrane region" description="Helical" evidence="1">
    <location>
        <begin position="100"/>
        <end position="118"/>
    </location>
</feature>
<sequence>MTSAASALRVPRAIVFATLCIVVSAGGHALAGGGPLPPHLAVLGAVIAFGVAYALNGRERGVEVVLAATLGAQVLLHELFSRAAPAPHMTVSADHAHPGLGMAAIHLVVALGTGWWLYRGESALWLMIRLYGGRMPVIRLILAGAPEVTPPAWQAVPAADVRPYGGWEILPVLRRRGPPPARHAG</sequence>
<feature type="transmembrane region" description="Helical" evidence="1">
    <location>
        <begin position="39"/>
        <end position="55"/>
    </location>
</feature>
<evidence type="ECO:0000256" key="1">
    <source>
        <dbReference type="SAM" id="Phobius"/>
    </source>
</evidence>
<proteinExistence type="predicted"/>
<dbReference type="Proteomes" id="UP000198282">
    <property type="component" value="Unassembled WGS sequence"/>
</dbReference>
<dbReference type="RefSeq" id="WP_089207305.1">
    <property type="nucleotide sequence ID" value="NZ_FZOD01000009.1"/>
</dbReference>
<evidence type="ECO:0000313" key="2">
    <source>
        <dbReference type="EMBL" id="SNS42429.1"/>
    </source>
</evidence>